<name>A0A3C1KI01_9GAMM</name>
<gene>
    <name evidence="2" type="ORF">DCP75_00685</name>
</gene>
<feature type="domain" description="PUA" evidence="1">
    <location>
        <begin position="1"/>
        <end position="35"/>
    </location>
</feature>
<accession>A0A3C1KI01</accession>
<evidence type="ECO:0000259" key="1">
    <source>
        <dbReference type="Pfam" id="PF01472"/>
    </source>
</evidence>
<dbReference type="EMBL" id="DMND01000015">
    <property type="protein sequence ID" value="HAN26255.1"/>
    <property type="molecule type" value="Genomic_DNA"/>
</dbReference>
<dbReference type="GO" id="GO:0003723">
    <property type="term" value="F:RNA binding"/>
    <property type="evidence" value="ECO:0007669"/>
    <property type="project" value="InterPro"/>
</dbReference>
<sequence length="55" mass="6079">VLCVDPEGREVARGLVNYSAAEARRIMGRPSLEIAPLLGYQGDEELIHRDNLVLC</sequence>
<dbReference type="Pfam" id="PF01472">
    <property type="entry name" value="PUA"/>
    <property type="match status" value="1"/>
</dbReference>
<evidence type="ECO:0000313" key="2">
    <source>
        <dbReference type="EMBL" id="HAN26255.1"/>
    </source>
</evidence>
<keyword evidence="2" id="KW-0418">Kinase</keyword>
<proteinExistence type="predicted"/>
<feature type="non-terminal residue" evidence="2">
    <location>
        <position position="1"/>
    </location>
</feature>
<reference evidence="2 3" key="1">
    <citation type="journal article" date="2018" name="Nat. Biotechnol.">
        <title>A standardized bacterial taxonomy based on genome phylogeny substantially revises the tree of life.</title>
        <authorList>
            <person name="Parks D.H."/>
            <person name="Chuvochina M."/>
            <person name="Waite D.W."/>
            <person name="Rinke C."/>
            <person name="Skarshewski A."/>
            <person name="Chaumeil P.A."/>
            <person name="Hugenholtz P."/>
        </authorList>
    </citation>
    <scope>NUCLEOTIDE SEQUENCE [LARGE SCALE GENOMIC DNA]</scope>
    <source>
        <strain evidence="2">UBA9158</strain>
    </source>
</reference>
<dbReference type="SUPFAM" id="SSF88697">
    <property type="entry name" value="PUA domain-like"/>
    <property type="match status" value="1"/>
</dbReference>
<comment type="caution">
    <text evidence="2">The sequence shown here is derived from an EMBL/GenBank/DDBJ whole genome shotgun (WGS) entry which is preliminary data.</text>
</comment>
<evidence type="ECO:0000313" key="3">
    <source>
        <dbReference type="Proteomes" id="UP000259273"/>
    </source>
</evidence>
<organism evidence="2 3">
    <name type="scientific">Haliea salexigens</name>
    <dbReference type="NCBI Taxonomy" id="287487"/>
    <lineage>
        <taxon>Bacteria</taxon>
        <taxon>Pseudomonadati</taxon>
        <taxon>Pseudomonadota</taxon>
        <taxon>Gammaproteobacteria</taxon>
        <taxon>Cellvibrionales</taxon>
        <taxon>Halieaceae</taxon>
        <taxon>Haliea</taxon>
    </lineage>
</organism>
<keyword evidence="2" id="KW-0808">Transferase</keyword>
<dbReference type="PROSITE" id="PS50890">
    <property type="entry name" value="PUA"/>
    <property type="match status" value="1"/>
</dbReference>
<dbReference type="Proteomes" id="UP000259273">
    <property type="component" value="Unassembled WGS sequence"/>
</dbReference>
<dbReference type="EC" id="2.7.2.11" evidence="2"/>
<dbReference type="Gene3D" id="2.30.130.10">
    <property type="entry name" value="PUA domain"/>
    <property type="match status" value="1"/>
</dbReference>
<protein>
    <submittedName>
        <fullName evidence="2">Glutamate 5-kinase</fullName>
        <ecNumber evidence="2">2.7.2.11</ecNumber>
    </submittedName>
</protein>
<dbReference type="CDD" id="cd21157">
    <property type="entry name" value="PUA_G5K"/>
    <property type="match status" value="1"/>
</dbReference>
<dbReference type="AlphaFoldDB" id="A0A3C1KI01"/>
<dbReference type="InterPro" id="IPR002478">
    <property type="entry name" value="PUA"/>
</dbReference>
<dbReference type="InterPro" id="IPR036974">
    <property type="entry name" value="PUA_sf"/>
</dbReference>
<dbReference type="InterPro" id="IPR015947">
    <property type="entry name" value="PUA-like_sf"/>
</dbReference>
<dbReference type="GO" id="GO:0004349">
    <property type="term" value="F:glutamate 5-kinase activity"/>
    <property type="evidence" value="ECO:0007669"/>
    <property type="project" value="UniProtKB-EC"/>
</dbReference>